<proteinExistence type="predicted"/>
<evidence type="ECO:0000313" key="4">
    <source>
        <dbReference type="Proteomes" id="UP001251085"/>
    </source>
</evidence>
<feature type="chain" id="PRO_5045961037" evidence="2">
    <location>
        <begin position="20"/>
        <end position="278"/>
    </location>
</feature>
<accession>A0ABU3EJI1</accession>
<evidence type="ECO:0000256" key="2">
    <source>
        <dbReference type="SAM" id="SignalP"/>
    </source>
</evidence>
<sequence>MLRILLTGLVLSLPVAALAQAPASQEPPAADKPAADKPAADAAEPAAAKPAAAAEPAPADPAAAGQPAAADAAKPAAEPAPAKAEQAPAKPKGYLPNLYDVTVVETWDTLNVRETPDGQAKVIATLPATATGVELIARDASGKWGRVNVGEQSGWVALRFLAPQKGVWQPESLPQSLVCSGTEPFWSLKTTKSGMIFSEPDKKDRELGLRKVMDRGIENEPTRGLIAGDDAGRVTAFVRPDQCSDGMSDRGYALAVSVILDGQDMPSRMLNGCCSIGR</sequence>
<dbReference type="EMBL" id="JAVRQI010000022">
    <property type="protein sequence ID" value="MDT1064407.1"/>
    <property type="molecule type" value="Genomic_DNA"/>
</dbReference>
<evidence type="ECO:0000313" key="3">
    <source>
        <dbReference type="EMBL" id="MDT1064407.1"/>
    </source>
</evidence>
<protein>
    <submittedName>
        <fullName evidence="3">SH3 domain-containing protein</fullName>
    </submittedName>
</protein>
<feature type="region of interest" description="Disordered" evidence="1">
    <location>
        <begin position="22"/>
        <end position="91"/>
    </location>
</feature>
<organism evidence="3 4">
    <name type="scientific">Paracoccus broussonetiae</name>
    <dbReference type="NCBI Taxonomy" id="3075834"/>
    <lineage>
        <taxon>Bacteria</taxon>
        <taxon>Pseudomonadati</taxon>
        <taxon>Pseudomonadota</taxon>
        <taxon>Alphaproteobacteria</taxon>
        <taxon>Rhodobacterales</taxon>
        <taxon>Paracoccaceae</taxon>
        <taxon>Paracoccus</taxon>
    </lineage>
</organism>
<comment type="caution">
    <text evidence="3">The sequence shown here is derived from an EMBL/GenBank/DDBJ whole genome shotgun (WGS) entry which is preliminary data.</text>
</comment>
<feature type="compositionally biased region" description="Low complexity" evidence="1">
    <location>
        <begin position="22"/>
        <end position="32"/>
    </location>
</feature>
<gene>
    <name evidence="3" type="ORF">RM190_21280</name>
</gene>
<evidence type="ECO:0000256" key="1">
    <source>
        <dbReference type="SAM" id="MobiDB-lite"/>
    </source>
</evidence>
<dbReference type="Gene3D" id="2.30.30.40">
    <property type="entry name" value="SH3 Domains"/>
    <property type="match status" value="1"/>
</dbReference>
<feature type="compositionally biased region" description="Low complexity" evidence="1">
    <location>
        <begin position="40"/>
        <end position="91"/>
    </location>
</feature>
<dbReference type="Proteomes" id="UP001251085">
    <property type="component" value="Unassembled WGS sequence"/>
</dbReference>
<reference evidence="4" key="1">
    <citation type="submission" date="2023-07" db="EMBL/GenBank/DDBJ databases">
        <title>Characterization of two Paracoccaceae strains isolated from Phycosphere and proposal of Xinfangfangia lacusdiani sp. nov.</title>
        <authorList>
            <person name="Deng Y."/>
            <person name="Zhang Y.Q."/>
        </authorList>
    </citation>
    <scope>NUCLEOTIDE SEQUENCE [LARGE SCALE GENOMIC DNA]</scope>
    <source>
        <strain evidence="4">CPCC 101403</strain>
    </source>
</reference>
<keyword evidence="4" id="KW-1185">Reference proteome</keyword>
<keyword evidence="2" id="KW-0732">Signal</keyword>
<name>A0ABU3EJI1_9RHOB</name>
<feature type="signal peptide" evidence="2">
    <location>
        <begin position="1"/>
        <end position="19"/>
    </location>
</feature>
<dbReference type="RefSeq" id="WP_311761493.1">
    <property type="nucleotide sequence ID" value="NZ_JAVRQI010000022.1"/>
</dbReference>